<feature type="compositionally biased region" description="Polar residues" evidence="1">
    <location>
        <begin position="31"/>
        <end position="50"/>
    </location>
</feature>
<organism evidence="2 3">
    <name type="scientific">Tritrichomonas musculus</name>
    <dbReference type="NCBI Taxonomy" id="1915356"/>
    <lineage>
        <taxon>Eukaryota</taxon>
        <taxon>Metamonada</taxon>
        <taxon>Parabasalia</taxon>
        <taxon>Tritrichomonadida</taxon>
        <taxon>Tritrichomonadidae</taxon>
        <taxon>Tritrichomonas</taxon>
    </lineage>
</organism>
<dbReference type="Pfam" id="PF05250">
    <property type="entry name" value="UPF0193"/>
    <property type="match status" value="1"/>
</dbReference>
<evidence type="ECO:0000256" key="1">
    <source>
        <dbReference type="SAM" id="MobiDB-lite"/>
    </source>
</evidence>
<dbReference type="PANTHER" id="PTHR28348">
    <property type="entry name" value="UPF0193 PROTEIN EVG1"/>
    <property type="match status" value="1"/>
</dbReference>
<dbReference type="PANTHER" id="PTHR28348:SF1">
    <property type="entry name" value="UPF0193 PROTEIN EVG1"/>
    <property type="match status" value="1"/>
</dbReference>
<evidence type="ECO:0000313" key="2">
    <source>
        <dbReference type="EMBL" id="KAK8885242.1"/>
    </source>
</evidence>
<protein>
    <submittedName>
        <fullName evidence="2">Uncharacterized protein</fullName>
    </submittedName>
</protein>
<proteinExistence type="predicted"/>
<name>A0ABR2K435_9EUKA</name>
<evidence type="ECO:0000313" key="3">
    <source>
        <dbReference type="Proteomes" id="UP001470230"/>
    </source>
</evidence>
<dbReference type="EMBL" id="JAPFFF010000007">
    <property type="protein sequence ID" value="KAK8885242.1"/>
    <property type="molecule type" value="Genomic_DNA"/>
</dbReference>
<gene>
    <name evidence="2" type="ORF">M9Y10_040687</name>
</gene>
<keyword evidence="3" id="KW-1185">Reference proteome</keyword>
<sequence>MTHLPSKPSGKTSTGLSKETDAFLAKLMKQNGMSQRKQKEMIQQIQTQGSLPKPEKPKPYKYNMKPKPEQKVFTKARVGQRPLVKQEEQIIEETNFYEPELAPSVPLGPSMEEKKNHLVTKMWGVDEEAERKKIEEQRAALADLPDFTMEDQIIDEIKGRTDWLEEMHELGVHDHDGETLRQIDQRMDELKVIRKKKGSQQE</sequence>
<dbReference type="Proteomes" id="UP001470230">
    <property type="component" value="Unassembled WGS sequence"/>
</dbReference>
<accession>A0ABR2K435</accession>
<dbReference type="InterPro" id="IPR007914">
    <property type="entry name" value="UPF0193"/>
</dbReference>
<reference evidence="2 3" key="1">
    <citation type="submission" date="2024-04" db="EMBL/GenBank/DDBJ databases">
        <title>Tritrichomonas musculus Genome.</title>
        <authorList>
            <person name="Alves-Ferreira E."/>
            <person name="Grigg M."/>
            <person name="Lorenzi H."/>
            <person name="Galac M."/>
        </authorList>
    </citation>
    <scope>NUCLEOTIDE SEQUENCE [LARGE SCALE GENOMIC DNA]</scope>
    <source>
        <strain evidence="2 3">EAF2021</strain>
    </source>
</reference>
<comment type="caution">
    <text evidence="2">The sequence shown here is derived from an EMBL/GenBank/DDBJ whole genome shotgun (WGS) entry which is preliminary data.</text>
</comment>
<feature type="region of interest" description="Disordered" evidence="1">
    <location>
        <begin position="1"/>
        <end position="71"/>
    </location>
</feature>